<evidence type="ECO:0000313" key="2">
    <source>
        <dbReference type="Proteomes" id="UP000245216"/>
    </source>
</evidence>
<accession>A0A2U2BFD2</accession>
<dbReference type="EMBL" id="QEXO01000005">
    <property type="protein sequence ID" value="PWE12723.1"/>
    <property type="molecule type" value="Genomic_DNA"/>
</dbReference>
<comment type="caution">
    <text evidence="1">The sequence shown here is derived from an EMBL/GenBank/DDBJ whole genome shotgun (WGS) entry which is preliminary data.</text>
</comment>
<dbReference type="AlphaFoldDB" id="A0A2U2BFD2"/>
<protein>
    <submittedName>
        <fullName evidence="1">Uncharacterized protein</fullName>
    </submittedName>
</protein>
<sequence length="59" mass="6643">MENGIVLKIKKTGATRQRGLQHRLAVRQIIEPVVFPYKSVGLNGFARISGFMMQSFPQP</sequence>
<reference evidence="1 2" key="2">
    <citation type="submission" date="2018-05" db="EMBL/GenBank/DDBJ databases">
        <authorList>
            <person name="Lanie J.A."/>
            <person name="Ng W.-L."/>
            <person name="Kazmierczak K.M."/>
            <person name="Andrzejewski T.M."/>
            <person name="Davidsen T.M."/>
            <person name="Wayne K.J."/>
            <person name="Tettelin H."/>
            <person name="Glass J.I."/>
            <person name="Rusch D."/>
            <person name="Podicherti R."/>
            <person name="Tsui H.-C.T."/>
            <person name="Winkler M.E."/>
        </authorList>
    </citation>
    <scope>NUCLEOTIDE SEQUENCE [LARGE SCALE GENOMIC DNA]</scope>
    <source>
        <strain evidence="1 2">YBY</strain>
    </source>
</reference>
<gene>
    <name evidence="1" type="ORF">DF183_18330</name>
</gene>
<reference evidence="1 2" key="1">
    <citation type="submission" date="2018-05" db="EMBL/GenBank/DDBJ databases">
        <title>Genome Sequence of an Efficient Indole-Degrading Bacterium, Alcaligenes sp.YBY.</title>
        <authorList>
            <person name="Yang B."/>
        </authorList>
    </citation>
    <scope>NUCLEOTIDE SEQUENCE [LARGE SCALE GENOMIC DNA]</scope>
    <source>
        <strain evidence="1 2">YBY</strain>
    </source>
</reference>
<name>A0A2U2BFD2_ALCFA</name>
<organism evidence="1 2">
    <name type="scientific">Alcaligenes faecalis</name>
    <dbReference type="NCBI Taxonomy" id="511"/>
    <lineage>
        <taxon>Bacteria</taxon>
        <taxon>Pseudomonadati</taxon>
        <taxon>Pseudomonadota</taxon>
        <taxon>Betaproteobacteria</taxon>
        <taxon>Burkholderiales</taxon>
        <taxon>Alcaligenaceae</taxon>
        <taxon>Alcaligenes</taxon>
    </lineage>
</organism>
<dbReference type="Proteomes" id="UP000245216">
    <property type="component" value="Unassembled WGS sequence"/>
</dbReference>
<dbReference type="KEGG" id="afa:UZ73_10270"/>
<proteinExistence type="predicted"/>
<evidence type="ECO:0000313" key="1">
    <source>
        <dbReference type="EMBL" id="PWE12723.1"/>
    </source>
</evidence>
<dbReference type="STRING" id="511.UZ73_10270"/>